<dbReference type="InterPro" id="IPR029058">
    <property type="entry name" value="AB_hydrolase_fold"/>
</dbReference>
<gene>
    <name evidence="2" type="ORF">LY89DRAFT_789966</name>
</gene>
<evidence type="ECO:0000313" key="2">
    <source>
        <dbReference type="EMBL" id="KUJ07176.1"/>
    </source>
</evidence>
<dbReference type="InterPro" id="IPR050309">
    <property type="entry name" value="Type-B_Carboxylest/Lipase"/>
</dbReference>
<dbReference type="GeneID" id="28833042"/>
<dbReference type="EMBL" id="KQ947441">
    <property type="protein sequence ID" value="KUJ07176.1"/>
    <property type="molecule type" value="Genomic_DNA"/>
</dbReference>
<dbReference type="GO" id="GO:0016787">
    <property type="term" value="F:hydrolase activity"/>
    <property type="evidence" value="ECO:0007669"/>
    <property type="project" value="UniProtKB-KW"/>
</dbReference>
<dbReference type="Gene3D" id="3.40.50.1820">
    <property type="entry name" value="alpha/beta hydrolase"/>
    <property type="match status" value="1"/>
</dbReference>
<organism evidence="2 3">
    <name type="scientific">Mollisia scopiformis</name>
    <name type="common">Conifer needle endophyte fungus</name>
    <name type="synonym">Phialocephala scopiformis</name>
    <dbReference type="NCBI Taxonomy" id="149040"/>
    <lineage>
        <taxon>Eukaryota</taxon>
        <taxon>Fungi</taxon>
        <taxon>Dikarya</taxon>
        <taxon>Ascomycota</taxon>
        <taxon>Pezizomycotina</taxon>
        <taxon>Leotiomycetes</taxon>
        <taxon>Helotiales</taxon>
        <taxon>Mollisiaceae</taxon>
        <taxon>Mollisia</taxon>
    </lineage>
</organism>
<dbReference type="SUPFAM" id="SSF53474">
    <property type="entry name" value="alpha/beta-Hydrolases"/>
    <property type="match status" value="1"/>
</dbReference>
<dbReference type="InParanoid" id="A0A132B460"/>
<dbReference type="InterPro" id="IPR002018">
    <property type="entry name" value="CarbesteraseB"/>
</dbReference>
<dbReference type="PANTHER" id="PTHR11559">
    <property type="entry name" value="CARBOXYLESTERASE"/>
    <property type="match status" value="1"/>
</dbReference>
<keyword evidence="2" id="KW-0378">Hydrolase</keyword>
<proteinExistence type="predicted"/>
<dbReference type="Pfam" id="PF00135">
    <property type="entry name" value="COesterase"/>
    <property type="match status" value="1"/>
</dbReference>
<dbReference type="AlphaFoldDB" id="A0A132B460"/>
<accession>A0A132B460</accession>
<dbReference type="ESTHER" id="9helo-a0a132b460">
    <property type="family name" value="Fungal_carboxylesterase_lipase"/>
</dbReference>
<sequence length="547" mass="59644">MSEPIIHHTTLNTEFKGIRHSISSSGNQVWQFRGIKYANIPTRFRQSTLHEAFSPVYDATSYGPTCPQPLFPTRMEEALIGIPSPIDPSTFDEFECLNLNITVPANTKPNAGLPVMVYVHGGGGFTGSNADWWCDGGGIVKRSVEIGKPVVVVAINYRLSVFGYIGSEELRQVNGKENTANFGLRDIHTSLTWLTHNIAPFGGSPTNLTLYGESHGSAAIFTHLHSLQRPLFHRAITQSQLLGTALFSTPLSLPFASSTYESTKTALGVSTAAELAAVPYQDLIAAYVKSDPRNGMGCMVVMDDVFFPSDWKGRLGGNFAGREILVGCTGNESSVVKMVMVSSPVVNPRPTTASFVSSLETVLSGSKVRDIFANYGIEDTTEAELVADKLLQIVEDACWYNPQRVFSLHAQKSGVKVNQYSFEQKNAFEGPFKGVPAHSLDLAYLHGDERIFDSCEDPEGERRLQGELRDAWIRFANGEGGGEGVKIFGAEGNVKEIKEDGFLSEFRRGEKWGVWEGVGEAELEGLIGLVVVHLSGLLGQAKVEKKD</sequence>
<dbReference type="Proteomes" id="UP000070700">
    <property type="component" value="Unassembled WGS sequence"/>
</dbReference>
<dbReference type="RefSeq" id="XP_018061531.1">
    <property type="nucleotide sequence ID" value="XM_018223316.1"/>
</dbReference>
<evidence type="ECO:0000313" key="3">
    <source>
        <dbReference type="Proteomes" id="UP000070700"/>
    </source>
</evidence>
<reference evidence="2 3" key="1">
    <citation type="submission" date="2015-10" db="EMBL/GenBank/DDBJ databases">
        <title>Full genome of DAOMC 229536 Phialocephala scopiformis, a fungal endophyte of spruce producing the potent anti-insectan compound rugulosin.</title>
        <authorList>
            <consortium name="DOE Joint Genome Institute"/>
            <person name="Walker A.K."/>
            <person name="Frasz S.L."/>
            <person name="Seifert K.A."/>
            <person name="Miller J.D."/>
            <person name="Mondo S.J."/>
            <person name="Labutti K."/>
            <person name="Lipzen A."/>
            <person name="Dockter R."/>
            <person name="Kennedy M."/>
            <person name="Grigoriev I.V."/>
            <person name="Spatafora J.W."/>
        </authorList>
    </citation>
    <scope>NUCLEOTIDE SEQUENCE [LARGE SCALE GENOMIC DNA]</scope>
    <source>
        <strain evidence="2 3">CBS 120377</strain>
    </source>
</reference>
<dbReference type="KEGG" id="psco:LY89DRAFT_789966"/>
<dbReference type="OrthoDB" id="6846267at2759"/>
<protein>
    <submittedName>
        <fullName evidence="2">Alpha/beta-hydrolase</fullName>
    </submittedName>
</protein>
<feature type="domain" description="Carboxylesterase type B" evidence="1">
    <location>
        <begin position="13"/>
        <end position="477"/>
    </location>
</feature>
<name>A0A132B460_MOLSC</name>
<evidence type="ECO:0000259" key="1">
    <source>
        <dbReference type="Pfam" id="PF00135"/>
    </source>
</evidence>
<keyword evidence="3" id="KW-1185">Reference proteome</keyword>
<dbReference type="STRING" id="149040.A0A132B460"/>